<evidence type="ECO:0000313" key="3">
    <source>
        <dbReference type="Proteomes" id="UP000006319"/>
    </source>
</evidence>
<feature type="region of interest" description="Disordered" evidence="1">
    <location>
        <begin position="402"/>
        <end position="470"/>
    </location>
</feature>
<reference evidence="2 3" key="1">
    <citation type="journal article" date="2012" name="Nat. Genet.">
        <title>Plasmodium cynomolgi genome sequences provide insight into Plasmodium vivax and the monkey malaria clade.</title>
        <authorList>
            <person name="Tachibana S."/>
            <person name="Sullivan S.A."/>
            <person name="Kawai S."/>
            <person name="Nakamura S."/>
            <person name="Kim H.R."/>
            <person name="Goto N."/>
            <person name="Arisue N."/>
            <person name="Palacpac N.M.Q."/>
            <person name="Honma H."/>
            <person name="Yagi M."/>
            <person name="Tougan T."/>
            <person name="Katakai Y."/>
            <person name="Kaneko O."/>
            <person name="Mita T."/>
            <person name="Kita K."/>
            <person name="Yasutomi Y."/>
            <person name="Sutton P.L."/>
            <person name="Shakhbatyan R."/>
            <person name="Horii T."/>
            <person name="Yasunaga T."/>
            <person name="Barnwell J.W."/>
            <person name="Escalante A.A."/>
            <person name="Carlton J.M."/>
            <person name="Tanabe K."/>
        </authorList>
    </citation>
    <scope>NUCLEOTIDE SEQUENCE [LARGE SCALE GENOMIC DNA]</scope>
    <source>
        <strain evidence="2 3">B</strain>
    </source>
</reference>
<feature type="region of interest" description="Disordered" evidence="1">
    <location>
        <begin position="203"/>
        <end position="230"/>
    </location>
</feature>
<feature type="compositionally biased region" description="Polar residues" evidence="1">
    <location>
        <begin position="443"/>
        <end position="459"/>
    </location>
</feature>
<dbReference type="OMA" id="RVSNLWV"/>
<feature type="compositionally biased region" description="Polar residues" evidence="1">
    <location>
        <begin position="410"/>
        <end position="421"/>
    </location>
</feature>
<feature type="non-terminal residue" evidence="2">
    <location>
        <position position="586"/>
    </location>
</feature>
<feature type="compositionally biased region" description="Basic and acidic residues" evidence="1">
    <location>
        <begin position="203"/>
        <end position="221"/>
    </location>
</feature>
<proteinExistence type="predicted"/>
<dbReference type="EMBL" id="DF157106">
    <property type="protein sequence ID" value="GAB69125.1"/>
    <property type="molecule type" value="Genomic_DNA"/>
</dbReference>
<feature type="region of interest" description="Disordered" evidence="1">
    <location>
        <begin position="1"/>
        <end position="45"/>
    </location>
</feature>
<dbReference type="eggNOG" id="ENOG502TMYS">
    <property type="taxonomic scope" value="Eukaryota"/>
</dbReference>
<keyword evidence="3" id="KW-1185">Reference proteome</keyword>
<feature type="region of interest" description="Disordered" evidence="1">
    <location>
        <begin position="483"/>
        <end position="525"/>
    </location>
</feature>
<organism evidence="2 3">
    <name type="scientific">Plasmodium cynomolgi (strain B)</name>
    <dbReference type="NCBI Taxonomy" id="1120755"/>
    <lineage>
        <taxon>Eukaryota</taxon>
        <taxon>Sar</taxon>
        <taxon>Alveolata</taxon>
        <taxon>Apicomplexa</taxon>
        <taxon>Aconoidasida</taxon>
        <taxon>Haemosporida</taxon>
        <taxon>Plasmodiidae</taxon>
        <taxon>Plasmodium</taxon>
        <taxon>Plasmodium (Plasmodium)</taxon>
    </lineage>
</organism>
<dbReference type="AlphaFoldDB" id="K6V1S1"/>
<dbReference type="PhylomeDB" id="K6V1S1"/>
<dbReference type="OrthoDB" id="385524at2759"/>
<evidence type="ECO:0000313" key="2">
    <source>
        <dbReference type="EMBL" id="GAB69125.1"/>
    </source>
</evidence>
<dbReference type="RefSeq" id="XP_004225072.1">
    <property type="nucleotide sequence ID" value="XM_004225024.1"/>
</dbReference>
<dbReference type="KEGG" id="pcy:PCYB_145530"/>
<dbReference type="Proteomes" id="UP000006319">
    <property type="component" value="Chromosome 14"/>
</dbReference>
<name>K6V1S1_PLACD</name>
<feature type="region of interest" description="Disordered" evidence="1">
    <location>
        <begin position="542"/>
        <end position="586"/>
    </location>
</feature>
<protein>
    <submittedName>
        <fullName evidence="2">Uncharacterized protein</fullName>
    </submittedName>
</protein>
<feature type="compositionally biased region" description="Basic and acidic residues" evidence="1">
    <location>
        <begin position="422"/>
        <end position="440"/>
    </location>
</feature>
<gene>
    <name evidence="2" type="ORF">PCYB_145530</name>
</gene>
<sequence>MEKGEDKRNAQGGVFTPAQESQPGKTPIKGSEKKTATGGDQTAVGGESPLRKLPYLLIPLSVRFPLLAKLLLLFFLSKWLKHAVGTVLISFLYRKNGEVFQQLIQVLLLQMRHSGGKKGSNKSNFKTVRPMVDAVYSNIEGMMKWITRVYFFLYGTPCSGLLFPEDINKKTELMSTPRRVSNLWVLRGAYLNLFVALLGHPGESDKEEGRHNQREGRHNQGEEQLNQREGQLNQPERYLPCPAEQTLYKNIRALYKVKYEREYKIMMRSECFSFLHRFCELVQHIARRAFSCLHLVLLTTMSIYCLCRSLVMLTHHIHALEKKKLYERCCEGGDASDELFCLLIESIALMSQDLAGEETPICEEANHPHDDEHSDGRLHIYDELQTKLRLCLNMINRIKGKQPRDASKTLVKQNPKQTQDFPSHEEPVSTYEPLREKEVYETEPSSSHTGGETANSDPTSQRKEQQRDGSLTYAVYLYESRTSEETTQGKMKRRVRRSTSVEDASAGHEHSSQERHPQRAQKEEDCTEGTYINGPMSNHIASCGNANETNKRHIEGGCSPHPSADPHGNKPPSNLSHEILINELKG</sequence>
<accession>K6V1S1</accession>
<evidence type="ECO:0000256" key="1">
    <source>
        <dbReference type="SAM" id="MobiDB-lite"/>
    </source>
</evidence>
<dbReference type="GeneID" id="14695507"/>
<feature type="compositionally biased region" description="Basic and acidic residues" evidence="1">
    <location>
        <begin position="505"/>
        <end position="524"/>
    </location>
</feature>
<dbReference type="VEuPathDB" id="PlasmoDB:PCYB_145530"/>